<dbReference type="SUPFAM" id="SSF53850">
    <property type="entry name" value="Periplasmic binding protein-like II"/>
    <property type="match status" value="1"/>
</dbReference>
<organism evidence="4 5">
    <name type="scientific">Paenibacillus chibensis</name>
    <dbReference type="NCBI Taxonomy" id="59846"/>
    <lineage>
        <taxon>Bacteria</taxon>
        <taxon>Bacillati</taxon>
        <taxon>Bacillota</taxon>
        <taxon>Bacilli</taxon>
        <taxon>Bacillales</taxon>
        <taxon>Paenibacillaceae</taxon>
        <taxon>Paenibacillus</taxon>
    </lineage>
</organism>
<dbReference type="Gene3D" id="3.40.190.10">
    <property type="entry name" value="Periplasmic binding protein-like II"/>
    <property type="match status" value="1"/>
</dbReference>
<dbReference type="Pfam" id="PF12793">
    <property type="entry name" value="SgrR_N"/>
    <property type="match status" value="1"/>
</dbReference>
<comment type="caution">
    <text evidence="4">The sequence shown here is derived from an EMBL/GenBank/DDBJ whole genome shotgun (WGS) entry which is preliminary data.</text>
</comment>
<proteinExistence type="predicted"/>
<feature type="domain" description="Transcriptional regulator SgrR N-terminal HTH" evidence="3">
    <location>
        <begin position="5"/>
        <end position="120"/>
    </location>
</feature>
<keyword evidence="5" id="KW-1185">Reference proteome</keyword>
<dbReference type="PANTHER" id="PTHR30290:SF72">
    <property type="entry name" value="HTH-TYPE TRANSCRIPTIONAL REGULATOR SGRR"/>
    <property type="match status" value="1"/>
</dbReference>
<dbReference type="RefSeq" id="WP_328278947.1">
    <property type="nucleotide sequence ID" value="NZ_JARTLD010000036.1"/>
</dbReference>
<feature type="domain" description="Solute-binding protein family 5" evidence="2">
    <location>
        <begin position="169"/>
        <end position="491"/>
    </location>
</feature>
<name>A0ABU6PWP9_9BACL</name>
<gene>
    <name evidence="4" type="ORF">P9847_14835</name>
</gene>
<dbReference type="Gene3D" id="3.90.76.10">
    <property type="entry name" value="Dipeptide-binding Protein, Domain 1"/>
    <property type="match status" value="1"/>
</dbReference>
<dbReference type="PANTHER" id="PTHR30290">
    <property type="entry name" value="PERIPLASMIC BINDING COMPONENT OF ABC TRANSPORTER"/>
    <property type="match status" value="1"/>
</dbReference>
<dbReference type="InterPro" id="IPR000914">
    <property type="entry name" value="SBP_5_dom"/>
</dbReference>
<evidence type="ECO:0000313" key="5">
    <source>
        <dbReference type="Proteomes" id="UP001343257"/>
    </source>
</evidence>
<dbReference type="EMBL" id="JARTLD010000036">
    <property type="protein sequence ID" value="MED5018581.1"/>
    <property type="molecule type" value="Genomic_DNA"/>
</dbReference>
<dbReference type="Pfam" id="PF00496">
    <property type="entry name" value="SBP_bac_5"/>
    <property type="match status" value="1"/>
</dbReference>
<evidence type="ECO:0000256" key="1">
    <source>
        <dbReference type="ARBA" id="ARBA00023125"/>
    </source>
</evidence>
<dbReference type="InterPro" id="IPR025370">
    <property type="entry name" value="SgrR_HTH_N"/>
</dbReference>
<reference evidence="4 5" key="1">
    <citation type="submission" date="2023-03" db="EMBL/GenBank/DDBJ databases">
        <title>Bacillus Genome Sequencing.</title>
        <authorList>
            <person name="Dunlap C."/>
        </authorList>
    </citation>
    <scope>NUCLEOTIDE SEQUENCE [LARGE SCALE GENOMIC DNA]</scope>
    <source>
        <strain evidence="4 5">NRS-52</strain>
    </source>
</reference>
<protein>
    <submittedName>
        <fullName evidence="4">ABC transporter substrate-binding protein</fullName>
    </submittedName>
</protein>
<keyword evidence="1" id="KW-0238">DNA-binding</keyword>
<evidence type="ECO:0000259" key="2">
    <source>
        <dbReference type="Pfam" id="PF00496"/>
    </source>
</evidence>
<evidence type="ECO:0000313" key="4">
    <source>
        <dbReference type="EMBL" id="MED5018581.1"/>
    </source>
</evidence>
<sequence>MDIVHYYLKLSSHFASEKLNSPIPVTMQELTGIWECTRRNAQLLVRKLREQAYIDWDSGRGRGNLSTLVLKKDREGIRMGRAQELALKGQVVQAFAVLEPSELHAQFTDWLAGQFGAQHSADQKDVLRFPFYRPVLDLDPLHVIRRTEAHLVRQLFNTLVEYHAELESVKPSLAHYWEHNPSWTEWTFYLRKGVWFHHGSRMTAADAVFTFQRILDIEPPDWVTSNFLRLEERGEHVFSITLKEPNALLPHILALERFSIVPKHVRQVSGDRDFRSMPVGTGPFRMVENNEVNMILEAHERYHEGRPLIDRVEIWVWPDYQEHLISGSSIVRESKLQYVDESHSADHAKMITQLEDGSSMLSLNTFKTGPLQDIRIRQAIHMAINRIDMIRTLGGRRQQPASGFHPGNYDDQYGSAVDLDTAAELVQASGYGGETLLLETYEMKSNREDAEWIRACCGAIGLNVEIRIRPIRELTDSESISQADMIFAGEVLGEEPTVELIGMYLSHHGYIRNHLDLKSRFWMDRLVKAALAEPNLQARRTVLERIEEKLRQEYKVLFMYHSRQTVGFDPALNGMTMNAWGKIDYKNVWIKH</sequence>
<accession>A0ABU6PWP9</accession>
<dbReference type="Gene3D" id="3.10.105.10">
    <property type="entry name" value="Dipeptide-binding Protein, Domain 3"/>
    <property type="match status" value="1"/>
</dbReference>
<dbReference type="Proteomes" id="UP001343257">
    <property type="component" value="Unassembled WGS sequence"/>
</dbReference>
<evidence type="ECO:0000259" key="3">
    <source>
        <dbReference type="Pfam" id="PF12793"/>
    </source>
</evidence>
<dbReference type="InterPro" id="IPR039424">
    <property type="entry name" value="SBP_5"/>
</dbReference>